<evidence type="ECO:0000256" key="1">
    <source>
        <dbReference type="ARBA" id="ARBA00001928"/>
    </source>
</evidence>
<gene>
    <name evidence="10" type="ORF">HYT40_00395</name>
</gene>
<dbReference type="GO" id="GO:0005829">
    <property type="term" value="C:cytosol"/>
    <property type="evidence" value="ECO:0007669"/>
    <property type="project" value="TreeGrafter"/>
</dbReference>
<keyword evidence="2" id="KW-0210">Decarboxylase</keyword>
<keyword evidence="6" id="KW-0865">Zymogen</keyword>
<evidence type="ECO:0000256" key="3">
    <source>
        <dbReference type="ARBA" id="ARBA00022813"/>
    </source>
</evidence>
<name>A0A931SAY1_9BACT</name>
<evidence type="ECO:0000256" key="7">
    <source>
        <dbReference type="ARBA" id="ARBA00023239"/>
    </source>
</evidence>
<evidence type="ECO:0000313" key="10">
    <source>
        <dbReference type="EMBL" id="MBI2096607.1"/>
    </source>
</evidence>
<keyword evidence="4" id="KW-0745">Spermidine biosynthesis</keyword>
<dbReference type="PANTHER" id="PTHR33866">
    <property type="entry name" value="S-ADENOSYLMETHIONINE DECARBOXYLASE PROENZYME"/>
    <property type="match status" value="1"/>
</dbReference>
<evidence type="ECO:0000313" key="11">
    <source>
        <dbReference type="Proteomes" id="UP000724148"/>
    </source>
</evidence>
<comment type="caution">
    <text evidence="10">The sequence shown here is derived from an EMBL/GenBank/DDBJ whole genome shotgun (WGS) entry which is preliminary data.</text>
</comment>
<evidence type="ECO:0000256" key="4">
    <source>
        <dbReference type="ARBA" id="ARBA00023066"/>
    </source>
</evidence>
<keyword evidence="8" id="KW-0704">Schiff base</keyword>
<dbReference type="Gene3D" id="3.60.90.10">
    <property type="entry name" value="S-adenosylmethionine decarboxylase"/>
    <property type="match status" value="1"/>
</dbReference>
<dbReference type="Pfam" id="PF02675">
    <property type="entry name" value="AdoMet_dc"/>
    <property type="match status" value="1"/>
</dbReference>
<evidence type="ECO:0000256" key="5">
    <source>
        <dbReference type="ARBA" id="ARBA00023115"/>
    </source>
</evidence>
<dbReference type="InterPro" id="IPR003826">
    <property type="entry name" value="AdoMetDC_fam_prok"/>
</dbReference>
<accession>A0A931SAY1</accession>
<dbReference type="EMBL" id="JACOZA010000005">
    <property type="protein sequence ID" value="MBI2096607.1"/>
    <property type="molecule type" value="Genomic_DNA"/>
</dbReference>
<comment type="cofactor">
    <cofactor evidence="1">
        <name>pyruvate</name>
        <dbReference type="ChEBI" id="CHEBI:15361"/>
    </cofactor>
</comment>
<evidence type="ECO:0000256" key="8">
    <source>
        <dbReference type="ARBA" id="ARBA00023270"/>
    </source>
</evidence>
<keyword evidence="9" id="KW-0670">Pyruvate</keyword>
<dbReference type="GO" id="GO:0008295">
    <property type="term" value="P:spermidine biosynthetic process"/>
    <property type="evidence" value="ECO:0007669"/>
    <property type="project" value="UniProtKB-KW"/>
</dbReference>
<keyword evidence="5" id="KW-0620">Polyamine biosynthesis</keyword>
<dbReference type="PANTHER" id="PTHR33866:SF2">
    <property type="entry name" value="S-ADENOSYLMETHIONINE DECARBOXYLASE PROENZYME"/>
    <property type="match status" value="1"/>
</dbReference>
<dbReference type="Proteomes" id="UP000724148">
    <property type="component" value="Unassembled WGS sequence"/>
</dbReference>
<sequence length="140" mass="16214">MKKNQRTANFGLHLMIDGYKCDVSRLESMEYVFKTLDNLPDYLGMKKLITPYVVKVSENDKKDPGGYSGFVMIQESHISIHTFPKRRFVSIDVYSCKNFDTGKTQRYLTRAFGIRELETNVVQRGTRYPMSNVSLRARNA</sequence>
<evidence type="ECO:0000256" key="2">
    <source>
        <dbReference type="ARBA" id="ARBA00022793"/>
    </source>
</evidence>
<evidence type="ECO:0000256" key="9">
    <source>
        <dbReference type="ARBA" id="ARBA00023317"/>
    </source>
</evidence>
<dbReference type="GO" id="GO:0004014">
    <property type="term" value="F:adenosylmethionine decarboxylase activity"/>
    <property type="evidence" value="ECO:0007669"/>
    <property type="project" value="InterPro"/>
</dbReference>
<dbReference type="InterPro" id="IPR016067">
    <property type="entry name" value="S-AdoMet_deCO2ase_core"/>
</dbReference>
<evidence type="ECO:0000256" key="6">
    <source>
        <dbReference type="ARBA" id="ARBA00023145"/>
    </source>
</evidence>
<protein>
    <submittedName>
        <fullName evidence="10">S-adenosylmethionine decarboxylase</fullName>
    </submittedName>
</protein>
<keyword evidence="3" id="KW-0068">Autocatalytic cleavage</keyword>
<dbReference type="SUPFAM" id="SSF56276">
    <property type="entry name" value="S-adenosylmethionine decarboxylase"/>
    <property type="match status" value="1"/>
</dbReference>
<proteinExistence type="predicted"/>
<dbReference type="AlphaFoldDB" id="A0A931SAY1"/>
<keyword evidence="7" id="KW-0456">Lyase</keyword>
<organism evidence="10 11">
    <name type="scientific">Candidatus Sungiibacteriota bacterium</name>
    <dbReference type="NCBI Taxonomy" id="2750080"/>
    <lineage>
        <taxon>Bacteria</taxon>
        <taxon>Candidatus Sungiibacteriota</taxon>
    </lineage>
</organism>
<reference evidence="10" key="1">
    <citation type="submission" date="2020-07" db="EMBL/GenBank/DDBJ databases">
        <title>Huge and variable diversity of episymbiotic CPR bacteria and DPANN archaea in groundwater ecosystems.</title>
        <authorList>
            <person name="He C.Y."/>
            <person name="Keren R."/>
            <person name="Whittaker M."/>
            <person name="Farag I.F."/>
            <person name="Doudna J."/>
            <person name="Cate J.H.D."/>
            <person name="Banfield J.F."/>
        </authorList>
    </citation>
    <scope>NUCLEOTIDE SEQUENCE</scope>
    <source>
        <strain evidence="10">NC_groundwater_193_Ag_S-0.1um_51_7</strain>
    </source>
</reference>